<feature type="binding site" evidence="3">
    <location>
        <position position="210"/>
    </location>
    <ligand>
        <name>Zn(2+)</name>
        <dbReference type="ChEBI" id="CHEBI:29105"/>
        <label>1</label>
        <note>catalytic</note>
    </ligand>
</feature>
<dbReference type="PANTHER" id="PTHR30304">
    <property type="entry name" value="D-TAGATOSE-1,6-BISPHOSPHATE ALDOLASE"/>
    <property type="match status" value="1"/>
</dbReference>
<feature type="binding site" evidence="2">
    <location>
        <begin position="254"/>
        <end position="257"/>
    </location>
    <ligand>
        <name>dihydroxyacetone phosphate</name>
        <dbReference type="ChEBI" id="CHEBI:57642"/>
    </ligand>
</feature>
<feature type="binding site" evidence="3">
    <location>
        <position position="82"/>
    </location>
    <ligand>
        <name>Zn(2+)</name>
        <dbReference type="ChEBI" id="CHEBI:29105"/>
        <label>1</label>
        <note>catalytic</note>
    </ligand>
</feature>
<dbReference type="GO" id="GO:0008270">
    <property type="term" value="F:zinc ion binding"/>
    <property type="evidence" value="ECO:0007669"/>
    <property type="project" value="InterPro"/>
</dbReference>
<proteinExistence type="predicted"/>
<name>E4RRH9_LEAB4</name>
<dbReference type="SUPFAM" id="SSF51569">
    <property type="entry name" value="Aldolase"/>
    <property type="match status" value="1"/>
</dbReference>
<accession>E4RRH9</accession>
<dbReference type="PANTHER" id="PTHR30304:SF0">
    <property type="entry name" value="D-TAGATOSE-1,6-BISPHOSPHATE ALDOLASE SUBUNIT GATY-RELATED"/>
    <property type="match status" value="1"/>
</dbReference>
<dbReference type="STRING" id="649349.Lbys_0012"/>
<dbReference type="PIRSF" id="PIRSF001359">
    <property type="entry name" value="F_bP_aldolase_II"/>
    <property type="match status" value="1"/>
</dbReference>
<organism evidence="4 5">
    <name type="scientific">Leadbetterella byssophila (strain DSM 17132 / JCM 16389 / KACC 11308 / NBRC 106382 / 4M15)</name>
    <dbReference type="NCBI Taxonomy" id="649349"/>
    <lineage>
        <taxon>Bacteria</taxon>
        <taxon>Pseudomonadati</taxon>
        <taxon>Bacteroidota</taxon>
        <taxon>Cytophagia</taxon>
        <taxon>Cytophagales</taxon>
        <taxon>Leadbetterellaceae</taxon>
        <taxon>Leadbetterella</taxon>
    </lineage>
</organism>
<dbReference type="Proteomes" id="UP000007435">
    <property type="component" value="Chromosome"/>
</dbReference>
<dbReference type="Pfam" id="PF01116">
    <property type="entry name" value="F_bP_aldolase"/>
    <property type="match status" value="1"/>
</dbReference>
<keyword evidence="3" id="KW-0479">Metal-binding</keyword>
<protein>
    <submittedName>
        <fullName evidence="4">Fructose-bisphosphate aldolase</fullName>
        <ecNumber evidence="4">4.1.2.13</ecNumber>
    </submittedName>
</protein>
<dbReference type="EMBL" id="CP002305">
    <property type="protein sequence ID" value="ADQ15808.1"/>
    <property type="molecule type" value="Genomic_DNA"/>
</dbReference>
<feature type="binding site" evidence="2">
    <location>
        <position position="180"/>
    </location>
    <ligand>
        <name>dihydroxyacetone phosphate</name>
        <dbReference type="ChEBI" id="CHEBI:57642"/>
    </ligand>
</feature>
<keyword evidence="5" id="KW-1185">Reference proteome</keyword>
<gene>
    <name evidence="4" type="ordered locus">Lbys_0012</name>
</gene>
<dbReference type="CDD" id="cd00947">
    <property type="entry name" value="TBP_aldolase_IIB"/>
    <property type="match status" value="1"/>
</dbReference>
<feature type="binding site" evidence="3">
    <location>
        <position position="133"/>
    </location>
    <ligand>
        <name>Zn(2+)</name>
        <dbReference type="ChEBI" id="CHEBI:29105"/>
        <label>2</label>
    </ligand>
</feature>
<dbReference type="InterPro" id="IPR050246">
    <property type="entry name" value="Class_II_FBP_aldolase"/>
</dbReference>
<dbReference type="AlphaFoldDB" id="E4RRH9"/>
<evidence type="ECO:0000313" key="4">
    <source>
        <dbReference type="EMBL" id="ADQ15808.1"/>
    </source>
</evidence>
<dbReference type="Gene3D" id="3.20.20.70">
    <property type="entry name" value="Aldolase class I"/>
    <property type="match status" value="1"/>
</dbReference>
<dbReference type="NCBIfam" id="TIGR00167">
    <property type="entry name" value="cbbA"/>
    <property type="match status" value="1"/>
</dbReference>
<comment type="cofactor">
    <cofactor evidence="3">
        <name>Zn(2+)</name>
        <dbReference type="ChEBI" id="CHEBI:29105"/>
    </cofactor>
    <text evidence="3">Binds 2 Zn(2+) ions per subunit. One is catalytic and the other provides a structural contribution.</text>
</comment>
<dbReference type="GO" id="GO:0004332">
    <property type="term" value="F:fructose-bisphosphate aldolase activity"/>
    <property type="evidence" value="ECO:0007669"/>
    <property type="project" value="UniProtKB-EC"/>
</dbReference>
<keyword evidence="4" id="KW-0456">Lyase</keyword>
<reference evidence="4 5" key="2">
    <citation type="journal article" date="2011" name="Stand. Genomic Sci.">
        <title>Complete genome sequence of Leadbetterella byssophila type strain (4M15).</title>
        <authorList>
            <person name="Abt B."/>
            <person name="Teshima H."/>
            <person name="Lucas S."/>
            <person name="Lapidus A."/>
            <person name="Del Rio T.G."/>
            <person name="Nolan M."/>
            <person name="Tice H."/>
            <person name="Cheng J.F."/>
            <person name="Pitluck S."/>
            <person name="Liolios K."/>
            <person name="Pagani I."/>
            <person name="Ivanova N."/>
            <person name="Mavromatis K."/>
            <person name="Pati A."/>
            <person name="Tapia R."/>
            <person name="Han C."/>
            <person name="Goodwin L."/>
            <person name="Chen A."/>
            <person name="Palaniappan K."/>
            <person name="Land M."/>
            <person name="Hauser L."/>
            <person name="Chang Y.J."/>
            <person name="Jeffries C.D."/>
            <person name="Rohde M."/>
            <person name="Goker M."/>
            <person name="Tindall B.J."/>
            <person name="Detter J.C."/>
            <person name="Woyke T."/>
            <person name="Bristow J."/>
            <person name="Eisen J.A."/>
            <person name="Markowitz V."/>
            <person name="Hugenholtz P."/>
            <person name="Klenk H.P."/>
            <person name="Kyrpides N.C."/>
        </authorList>
    </citation>
    <scope>NUCLEOTIDE SEQUENCE [LARGE SCALE GENOMIC DNA]</scope>
    <source>
        <strain evidence="5">DSM 17132 / JCM 16389 / KACC 11308 / NBRC 106382 / 4M15</strain>
    </source>
</reference>
<evidence type="ECO:0000313" key="5">
    <source>
        <dbReference type="Proteomes" id="UP000007435"/>
    </source>
</evidence>
<dbReference type="RefSeq" id="WP_013406866.1">
    <property type="nucleotide sequence ID" value="NC_014655.1"/>
</dbReference>
<dbReference type="OrthoDB" id="9803995at2"/>
<reference key="1">
    <citation type="submission" date="2010-11" db="EMBL/GenBank/DDBJ databases">
        <title>The complete genome of Leadbetterella byssophila DSM 17132.</title>
        <authorList>
            <consortium name="US DOE Joint Genome Institute (JGI-PGF)"/>
            <person name="Lucas S."/>
            <person name="Copeland A."/>
            <person name="Lapidus A."/>
            <person name="Glavina del Rio T."/>
            <person name="Dalin E."/>
            <person name="Tice H."/>
            <person name="Bruce D."/>
            <person name="Goodwin L."/>
            <person name="Pitluck S."/>
            <person name="Kyrpides N."/>
            <person name="Mavromatis K."/>
            <person name="Ivanova N."/>
            <person name="Teshima H."/>
            <person name="Brettin T."/>
            <person name="Detter J.C."/>
            <person name="Han C."/>
            <person name="Tapia R."/>
            <person name="Land M."/>
            <person name="Hauser L."/>
            <person name="Markowitz V."/>
            <person name="Cheng J.-F."/>
            <person name="Hugenholtz P."/>
            <person name="Woyke T."/>
            <person name="Wu D."/>
            <person name="Tindall B."/>
            <person name="Pomrenke H.G."/>
            <person name="Brambilla E."/>
            <person name="Klenk H.-P."/>
            <person name="Eisen J.A."/>
        </authorList>
    </citation>
    <scope>NUCLEOTIDE SEQUENCE [LARGE SCALE GENOMIC DNA]</scope>
    <source>
        <strain>DSM 17132</strain>
    </source>
</reference>
<feature type="binding site" evidence="3">
    <location>
        <position position="179"/>
    </location>
    <ligand>
        <name>Zn(2+)</name>
        <dbReference type="ChEBI" id="CHEBI:29105"/>
        <label>1</label>
        <note>catalytic</note>
    </ligand>
</feature>
<keyword evidence="3" id="KW-0862">Zinc</keyword>
<feature type="binding site" evidence="2">
    <location>
        <begin position="211"/>
        <end position="213"/>
    </location>
    <ligand>
        <name>dihydroxyacetone phosphate</name>
        <dbReference type="ChEBI" id="CHEBI:57642"/>
    </ligand>
</feature>
<dbReference type="EC" id="4.1.2.13" evidence="4"/>
<evidence type="ECO:0000256" key="2">
    <source>
        <dbReference type="PIRSR" id="PIRSR001359-2"/>
    </source>
</evidence>
<dbReference type="KEGG" id="lby:Lbys_0012"/>
<evidence type="ECO:0000256" key="3">
    <source>
        <dbReference type="PIRSR" id="PIRSR001359-3"/>
    </source>
</evidence>
<feature type="binding site" evidence="3">
    <location>
        <position position="103"/>
    </location>
    <ligand>
        <name>Zn(2+)</name>
        <dbReference type="ChEBI" id="CHEBI:29105"/>
        <label>2</label>
    </ligand>
</feature>
<sequence length="312" mass="34161">MLISPKEMFGKCYGQYAIAAINVFHMEQVLAVFSAASKAKSPVIIQTTPVARNYAGHGMLLAMITAASEKYPEVVYAIHLDHGFEEHIDDALSRGGYTSVMIDASHDDFQINIERTRAIVSKAHAKGVVVEAELGILSGVEDDMEVGAEHARFTQPDEAVTFVEATGCDSLAIAVGTSHGAYKFSGKQGIQFPILKEIQSRMPGFPLVLHGGSSVSQEEVLRVNAAGGQMKEGSRGVSDEEITEAIKYGICKINVATDLRVLWARVHREYFRDQPELFDSVPPGQIYMRELEAFCLEKFEKLGSAGRAQEYL</sequence>
<evidence type="ECO:0000256" key="1">
    <source>
        <dbReference type="PIRSR" id="PIRSR001359-1"/>
    </source>
</evidence>
<dbReference type="InterPro" id="IPR013785">
    <property type="entry name" value="Aldolase_TIM"/>
</dbReference>
<dbReference type="InterPro" id="IPR000771">
    <property type="entry name" value="FBA_II"/>
</dbReference>
<dbReference type="GO" id="GO:0005975">
    <property type="term" value="P:carbohydrate metabolic process"/>
    <property type="evidence" value="ECO:0007669"/>
    <property type="project" value="InterPro"/>
</dbReference>
<dbReference type="HOGENOM" id="CLU_040088_0_1_10"/>
<dbReference type="eggNOG" id="COG0191">
    <property type="taxonomic scope" value="Bacteria"/>
</dbReference>
<feature type="active site" description="Proton donor" evidence="1">
    <location>
        <position position="81"/>
    </location>
</feature>